<dbReference type="AlphaFoldDB" id="A0ABD6D1G9"/>
<evidence type="ECO:0000256" key="1">
    <source>
        <dbReference type="SAM" id="MobiDB-lite"/>
    </source>
</evidence>
<comment type="caution">
    <text evidence="2">The sequence shown here is derived from an EMBL/GenBank/DDBJ whole genome shotgun (WGS) entry which is preliminary data.</text>
</comment>
<gene>
    <name evidence="2" type="ORF">ACFSBJ_16130</name>
</gene>
<proteinExistence type="predicted"/>
<dbReference type="EMBL" id="JBHUDL010000011">
    <property type="protein sequence ID" value="MFD1635254.1"/>
    <property type="molecule type" value="Genomic_DNA"/>
</dbReference>
<evidence type="ECO:0000313" key="3">
    <source>
        <dbReference type="Proteomes" id="UP001597075"/>
    </source>
</evidence>
<dbReference type="Gene3D" id="3.20.20.120">
    <property type="entry name" value="Enolase-like C-terminal domain"/>
    <property type="match status" value="1"/>
</dbReference>
<dbReference type="Proteomes" id="UP001597075">
    <property type="component" value="Unassembled WGS sequence"/>
</dbReference>
<dbReference type="Gene3D" id="3.30.390.10">
    <property type="entry name" value="Enolase-like, N-terminal domain"/>
    <property type="match status" value="1"/>
</dbReference>
<name>A0ABD6D1G9_9EURY</name>
<keyword evidence="3" id="KW-1185">Reference proteome</keyword>
<evidence type="ECO:0000313" key="2">
    <source>
        <dbReference type="EMBL" id="MFD1635254.1"/>
    </source>
</evidence>
<accession>A0ABD6D1G9</accession>
<evidence type="ECO:0008006" key="4">
    <source>
        <dbReference type="Google" id="ProtNLM"/>
    </source>
</evidence>
<sequence length="364" mass="40380">MDDHKPGGDREDAIHSEFPELYEELNSLSVTVEAVSFDGRRIETEHRTFERTIIRLRGQGVTGFGEDVTRSREAHERLRDEGLALPTGNWTIGTFSGALDANFSTQTASRDAPEYLRWAIESAVLDLALKQSGRTLASVLDRTYEPMVFVVSLQLGDPPHIRPVNRFLDADSDIEFKIDVPNTPSDELLSALSDTGAVRVLDLKGQYGSDVGAPADPDLYRRLFETFPNALIEDPAVTDTTRPVLDEYADRVSWDAPITDVESIRNLPWEPTALNIKPCRSGTLESLCRILEYGLQHDVELYGGGMFELDAGRAHSQALASLFYPNGPNDLAPPAYHTYRADKSYPSSPLEPPAQPTGIGWYSR</sequence>
<protein>
    <recommendedName>
        <fullName evidence="4">Enolase</fullName>
    </recommendedName>
</protein>
<dbReference type="SUPFAM" id="SSF51604">
    <property type="entry name" value="Enolase C-terminal domain-like"/>
    <property type="match status" value="1"/>
</dbReference>
<organism evidence="2 3">
    <name type="scientific">Haloplanus ruber</name>
    <dbReference type="NCBI Taxonomy" id="869892"/>
    <lineage>
        <taxon>Archaea</taxon>
        <taxon>Methanobacteriati</taxon>
        <taxon>Methanobacteriota</taxon>
        <taxon>Stenosarchaea group</taxon>
        <taxon>Halobacteria</taxon>
        <taxon>Halobacteriales</taxon>
        <taxon>Haloferacaceae</taxon>
        <taxon>Haloplanus</taxon>
    </lineage>
</organism>
<dbReference type="RefSeq" id="WP_256406514.1">
    <property type="nucleotide sequence ID" value="NZ_CP187153.1"/>
</dbReference>
<feature type="region of interest" description="Disordered" evidence="1">
    <location>
        <begin position="335"/>
        <end position="364"/>
    </location>
</feature>
<reference evidence="2 3" key="1">
    <citation type="journal article" date="2019" name="Int. J. Syst. Evol. Microbiol.">
        <title>The Global Catalogue of Microorganisms (GCM) 10K type strain sequencing project: providing services to taxonomists for standard genome sequencing and annotation.</title>
        <authorList>
            <consortium name="The Broad Institute Genomics Platform"/>
            <consortium name="The Broad Institute Genome Sequencing Center for Infectious Disease"/>
            <person name="Wu L."/>
            <person name="Ma J."/>
        </authorList>
    </citation>
    <scope>NUCLEOTIDE SEQUENCE [LARGE SCALE GENOMIC DNA]</scope>
    <source>
        <strain evidence="2 3">CGMCC 1.10594</strain>
    </source>
</reference>
<dbReference type="InterPro" id="IPR029017">
    <property type="entry name" value="Enolase-like_N"/>
</dbReference>
<dbReference type="InterPro" id="IPR036849">
    <property type="entry name" value="Enolase-like_C_sf"/>
</dbReference>